<dbReference type="Proteomes" id="UP000610594">
    <property type="component" value="Unassembled WGS sequence"/>
</dbReference>
<accession>A0ABX0MT78</accession>
<keyword evidence="2" id="KW-1185">Reference proteome</keyword>
<comment type="caution">
    <text evidence="1">The sequence shown here is derived from an EMBL/GenBank/DDBJ whole genome shotgun (WGS) entry which is preliminary data.</text>
</comment>
<dbReference type="EMBL" id="WHJF01000105">
    <property type="protein sequence ID" value="NHZ65954.1"/>
    <property type="molecule type" value="Genomic_DNA"/>
</dbReference>
<proteinExistence type="predicted"/>
<organism evidence="1 2">
    <name type="scientific">Massilia genomosp. 1</name>
    <dbReference type="NCBI Taxonomy" id="2609280"/>
    <lineage>
        <taxon>Bacteria</taxon>
        <taxon>Pseudomonadati</taxon>
        <taxon>Pseudomonadota</taxon>
        <taxon>Betaproteobacteria</taxon>
        <taxon>Burkholderiales</taxon>
        <taxon>Oxalobacteraceae</taxon>
        <taxon>Telluria group</taxon>
        <taxon>Massilia</taxon>
    </lineage>
</organism>
<sequence length="263" mass="28541">MALLMHPCSLSRVIRDDGGRAEGGVGNVVFHGLTCACRFLNIPPKIMSIKSALLLLPLSLLLFSAAPLPARAAVQHAPLTPAFLKAERIAVPGKLVKAARIVDAAGEHILVVSLRTGTSSAENATPGDKEELHELFASLYVRKAKRWAREWLIQDENDCPIVDSSANFFPKYITVTDLDQNGIAEVTVPYKYFCGGGVDSSTLKVIMRQGAQKFAARGQTQLGGEPGMAHGGELVFDRSLSLKENAVFKAHLQLIRDKVYIEH</sequence>
<reference evidence="1 2" key="1">
    <citation type="submission" date="2019-10" db="EMBL/GenBank/DDBJ databases">
        <title>Taxonomy of Antarctic Massilia spp.: description of Massilia rubra sp. nov., Massilia aquatica sp. nov., Massilia mucilaginosa sp. nov., Massilia frigida sp. nov. isolated from streams, lakes and regoliths.</title>
        <authorList>
            <person name="Holochova P."/>
            <person name="Sedlacek I."/>
            <person name="Kralova S."/>
            <person name="Maslanova I."/>
            <person name="Busse H.-J."/>
            <person name="Stankova E."/>
            <person name="Vrbovska V."/>
            <person name="Kovarovic V."/>
            <person name="Bartak M."/>
            <person name="Svec P."/>
            <person name="Pantucek R."/>
        </authorList>
    </citation>
    <scope>NUCLEOTIDE SEQUENCE [LARGE SCALE GENOMIC DNA]</scope>
    <source>
        <strain evidence="1 2">CCM 8694</strain>
    </source>
</reference>
<evidence type="ECO:0000313" key="1">
    <source>
        <dbReference type="EMBL" id="NHZ65954.1"/>
    </source>
</evidence>
<dbReference type="InterPro" id="IPR058148">
    <property type="entry name" value="M949_RS01915-like_dom"/>
</dbReference>
<protein>
    <submittedName>
        <fullName evidence="1">Uncharacterized protein</fullName>
    </submittedName>
</protein>
<dbReference type="NCBIfam" id="NF046077">
    <property type="entry name" value="LPS_M949_RS01915"/>
    <property type="match status" value="1"/>
</dbReference>
<evidence type="ECO:0000313" key="2">
    <source>
        <dbReference type="Proteomes" id="UP000610594"/>
    </source>
</evidence>
<name>A0ABX0MT78_9BURK</name>
<gene>
    <name evidence="1" type="ORF">F1735_27265</name>
</gene>